<sequence>MESNSFASTAVPASTPNPRSNPTKCTVTRTKLPSSVNSVSNAATPSSIWPSTGELTPTKSPSAVRTEVATSRTKPSRPWSSTSAIIPANDRTAVRTRVAKKRTPVVSC</sequence>
<dbReference type="AlphaFoldDB" id="A0A8D8FJM0"/>
<feature type="region of interest" description="Disordered" evidence="1">
    <location>
        <begin position="1"/>
        <end position="83"/>
    </location>
</feature>
<reference evidence="2" key="1">
    <citation type="submission" date="2021-05" db="EMBL/GenBank/DDBJ databases">
        <authorList>
            <person name="Alioto T."/>
            <person name="Alioto T."/>
            <person name="Gomez Garrido J."/>
        </authorList>
    </citation>
    <scope>NUCLEOTIDE SEQUENCE</scope>
</reference>
<proteinExistence type="predicted"/>
<evidence type="ECO:0000256" key="1">
    <source>
        <dbReference type="SAM" id="MobiDB-lite"/>
    </source>
</evidence>
<evidence type="ECO:0000313" key="2">
    <source>
        <dbReference type="EMBL" id="CAG6475167.1"/>
    </source>
</evidence>
<accession>A0A8D8FJM0</accession>
<organism evidence="2">
    <name type="scientific">Culex pipiens</name>
    <name type="common">House mosquito</name>
    <dbReference type="NCBI Taxonomy" id="7175"/>
    <lineage>
        <taxon>Eukaryota</taxon>
        <taxon>Metazoa</taxon>
        <taxon>Ecdysozoa</taxon>
        <taxon>Arthropoda</taxon>
        <taxon>Hexapoda</taxon>
        <taxon>Insecta</taxon>
        <taxon>Pterygota</taxon>
        <taxon>Neoptera</taxon>
        <taxon>Endopterygota</taxon>
        <taxon>Diptera</taxon>
        <taxon>Nematocera</taxon>
        <taxon>Culicoidea</taxon>
        <taxon>Culicidae</taxon>
        <taxon>Culicinae</taxon>
        <taxon>Culicini</taxon>
        <taxon>Culex</taxon>
        <taxon>Culex</taxon>
    </lineage>
</organism>
<protein>
    <submittedName>
        <fullName evidence="2">(northern house mosquito) hypothetical protein</fullName>
    </submittedName>
</protein>
<name>A0A8D8FJM0_CULPI</name>
<dbReference type="EMBL" id="HBUE01076216">
    <property type="protein sequence ID" value="CAG6475167.1"/>
    <property type="molecule type" value="Transcribed_RNA"/>
</dbReference>